<dbReference type="EMBL" id="CP024081">
    <property type="protein sequence ID" value="AVU77314.1"/>
    <property type="molecule type" value="Genomic_DNA"/>
</dbReference>
<dbReference type="RefSeq" id="WP_047229710.1">
    <property type="nucleotide sequence ID" value="NZ_CP024081.1"/>
</dbReference>
<keyword evidence="2" id="KW-1185">Reference proteome</keyword>
<evidence type="ECO:0000313" key="2">
    <source>
        <dbReference type="Proteomes" id="UP000241936"/>
    </source>
</evidence>
<name>A0ABM6UID3_9PSED</name>
<organism evidence="1 2">
    <name type="scientific">Pseudomonas rhizophila</name>
    <dbReference type="NCBI Taxonomy" id="2045200"/>
    <lineage>
        <taxon>Bacteria</taxon>
        <taxon>Pseudomonadati</taxon>
        <taxon>Pseudomonadota</taxon>
        <taxon>Gammaproteobacteria</taxon>
        <taxon>Pseudomonadales</taxon>
        <taxon>Pseudomonadaceae</taxon>
        <taxon>Pseudomonas</taxon>
    </lineage>
</organism>
<reference evidence="1 2" key="1">
    <citation type="journal article" date="2018" name="Front. Microbiol.">
        <title>Pseudomonas rhizophila S211, a New Plant Growth-Promoting Rhizobacterium with Potential in Pesticide-Bioremediation.</title>
        <authorList>
            <person name="Hassen W."/>
            <person name="Neifar M."/>
            <person name="Cherif H."/>
            <person name="Najjari A."/>
            <person name="Chouchane H."/>
            <person name="Driouich R.C."/>
            <person name="Salah A."/>
            <person name="Naili F."/>
            <person name="Mosbah A."/>
            <person name="Souissi Y."/>
            <person name="Raddadi N."/>
            <person name="Ouzari H.I."/>
            <person name="Fava F."/>
            <person name="Cherif A."/>
        </authorList>
    </citation>
    <scope>NUCLEOTIDE SEQUENCE [LARGE SCALE GENOMIC DNA]</scope>
    <source>
        <strain evidence="1 2">S211</strain>
    </source>
</reference>
<sequence>MNNTTSHQGRLKSLRAAGIGNALEWFDWTLYATATCEWVHGLMQADIYTVMITKNVLDRFLRNT</sequence>
<proteinExistence type="predicted"/>
<protein>
    <submittedName>
        <fullName evidence="1">Uncharacterized protein</fullName>
    </submittedName>
</protein>
<gene>
    <name evidence="1" type="ORF">CRX69_19795</name>
</gene>
<dbReference type="Proteomes" id="UP000241936">
    <property type="component" value="Chromosome"/>
</dbReference>
<accession>A0ABM6UID3</accession>
<evidence type="ECO:0000313" key="1">
    <source>
        <dbReference type="EMBL" id="AVU77314.1"/>
    </source>
</evidence>